<gene>
    <name evidence="2" type="ORF">C8N44_10684</name>
</gene>
<comment type="caution">
    <text evidence="2">The sequence shown here is derived from an EMBL/GenBank/DDBJ whole genome shotgun (WGS) entry which is preliminary data.</text>
</comment>
<protein>
    <submittedName>
        <fullName evidence="2">Uncharacterized protein</fullName>
    </submittedName>
</protein>
<evidence type="ECO:0000313" key="2">
    <source>
        <dbReference type="EMBL" id="PTX49708.1"/>
    </source>
</evidence>
<dbReference type="EMBL" id="QBKN01000006">
    <property type="protein sequence ID" value="PTX49708.1"/>
    <property type="molecule type" value="Genomic_DNA"/>
</dbReference>
<dbReference type="RefSeq" id="WP_158274009.1">
    <property type="nucleotide sequence ID" value="NZ_QBKN01000006.1"/>
</dbReference>
<keyword evidence="1" id="KW-0732">Signal</keyword>
<sequence length="110" mass="11976">MGLLALALWVALPGGVAAQQVYSGREAQALKCAWIFSKTASMLENADLISIEDLETSLMVSARILQLYVSGDDRTKLAGLRVVGTRRNAIETLAEFRGQSMACLRMFPVE</sequence>
<evidence type="ECO:0000256" key="1">
    <source>
        <dbReference type="SAM" id="SignalP"/>
    </source>
</evidence>
<dbReference type="OrthoDB" id="7867452at2"/>
<reference evidence="2 3" key="1">
    <citation type="submission" date="2018-04" db="EMBL/GenBank/DDBJ databases">
        <title>Genomic Encyclopedia of Archaeal and Bacterial Type Strains, Phase II (KMG-II): from individual species to whole genera.</title>
        <authorList>
            <person name="Goeker M."/>
        </authorList>
    </citation>
    <scope>NUCLEOTIDE SEQUENCE [LARGE SCALE GENOMIC DNA]</scope>
    <source>
        <strain evidence="2 3">DSM 29329</strain>
    </source>
</reference>
<dbReference type="Proteomes" id="UP000244069">
    <property type="component" value="Unassembled WGS sequence"/>
</dbReference>
<organism evidence="2 3">
    <name type="scientific">Allosediminivita pacifica</name>
    <dbReference type="NCBI Taxonomy" id="1267769"/>
    <lineage>
        <taxon>Bacteria</taxon>
        <taxon>Pseudomonadati</taxon>
        <taxon>Pseudomonadota</taxon>
        <taxon>Alphaproteobacteria</taxon>
        <taxon>Rhodobacterales</taxon>
        <taxon>Paracoccaceae</taxon>
        <taxon>Allosediminivita</taxon>
    </lineage>
</organism>
<proteinExistence type="predicted"/>
<feature type="signal peptide" evidence="1">
    <location>
        <begin position="1"/>
        <end position="18"/>
    </location>
</feature>
<evidence type="ECO:0000313" key="3">
    <source>
        <dbReference type="Proteomes" id="UP000244069"/>
    </source>
</evidence>
<keyword evidence="3" id="KW-1185">Reference proteome</keyword>
<feature type="chain" id="PRO_5015526152" evidence="1">
    <location>
        <begin position="19"/>
        <end position="110"/>
    </location>
</feature>
<dbReference type="AlphaFoldDB" id="A0A2T6B0V8"/>
<name>A0A2T6B0V8_9RHOB</name>
<accession>A0A2T6B0V8</accession>